<protein>
    <recommendedName>
        <fullName evidence="1">Methyltransferase FkbM domain-containing protein</fullName>
    </recommendedName>
</protein>
<dbReference type="PANTHER" id="PTHR22989:SF4">
    <property type="entry name" value="METHYLTRANSFERASE FKBM DOMAIN-CONTAINING PROTEIN"/>
    <property type="match status" value="1"/>
</dbReference>
<reference evidence="2 3" key="1">
    <citation type="submission" date="2013-12" db="EMBL/GenBank/DDBJ databases">
        <title>Draft genome of the parsitic nematode Ancylostoma duodenale.</title>
        <authorList>
            <person name="Mitreva M."/>
        </authorList>
    </citation>
    <scope>NUCLEOTIDE SEQUENCE [LARGE SCALE GENOMIC DNA]</scope>
    <source>
        <strain evidence="2 3">Zhejiang</strain>
    </source>
</reference>
<gene>
    <name evidence="2" type="ORF">ANCDUO_08778</name>
</gene>
<dbReference type="Proteomes" id="UP000054047">
    <property type="component" value="Unassembled WGS sequence"/>
</dbReference>
<evidence type="ECO:0000259" key="1">
    <source>
        <dbReference type="Pfam" id="PF05050"/>
    </source>
</evidence>
<keyword evidence="3" id="KW-1185">Reference proteome</keyword>
<dbReference type="PANTHER" id="PTHR22989">
    <property type="entry name" value="UNCHARACTERIZED DUF13 C.ELEGANS"/>
    <property type="match status" value="1"/>
</dbReference>
<name>A0A0C2DEX2_9BILA</name>
<proteinExistence type="predicted"/>
<evidence type="ECO:0000313" key="2">
    <source>
        <dbReference type="EMBL" id="KIH60957.1"/>
    </source>
</evidence>
<dbReference type="AlphaFoldDB" id="A0A0C2DEX2"/>
<dbReference type="EMBL" id="KN730496">
    <property type="protein sequence ID" value="KIH60957.1"/>
    <property type="molecule type" value="Genomic_DNA"/>
</dbReference>
<feature type="domain" description="Methyltransferase FkbM" evidence="1">
    <location>
        <begin position="139"/>
        <end position="289"/>
    </location>
</feature>
<evidence type="ECO:0000313" key="3">
    <source>
        <dbReference type="Proteomes" id="UP000054047"/>
    </source>
</evidence>
<accession>A0A0C2DEX2</accession>
<sequence>MAMIEPTSFSMRRLFYRVTMRFSTIRVMLLPLIAIVMFVCMFKQIFSSEIRNEEEHSGFHSISASRISKAEKVKEAFDEWHGCMVAKFETERKDLKKLWISFENMTRDCTAASGVSKIVLSPFENRDETKYYVFGENASDPSVVVSLGIGADVTAELQLKDKLAKGSEFFGADPVISPNAELFAKVGIFFPLAVSKKTGLVQSGIREDDGSYRAMNAVSIDVITFLKEMVNRTVIDHMILDNEGPEYDIVPMIAVNKIFEDNGILVCHMNIEFHAPGPKERHQLFEEVIAGVLSAKRFAPLYNLYWGHQRSFFINYDHPYCIEKYLTQFF</sequence>
<organism evidence="2 3">
    <name type="scientific">Ancylostoma duodenale</name>
    <dbReference type="NCBI Taxonomy" id="51022"/>
    <lineage>
        <taxon>Eukaryota</taxon>
        <taxon>Metazoa</taxon>
        <taxon>Ecdysozoa</taxon>
        <taxon>Nematoda</taxon>
        <taxon>Chromadorea</taxon>
        <taxon>Rhabditida</taxon>
        <taxon>Rhabditina</taxon>
        <taxon>Rhabditomorpha</taxon>
        <taxon>Strongyloidea</taxon>
        <taxon>Ancylostomatidae</taxon>
        <taxon>Ancylostomatinae</taxon>
        <taxon>Ancylostoma</taxon>
    </lineage>
</organism>
<dbReference type="Pfam" id="PF05050">
    <property type="entry name" value="Methyltransf_21"/>
    <property type="match status" value="1"/>
</dbReference>
<dbReference type="OrthoDB" id="5867391at2759"/>
<dbReference type="InterPro" id="IPR006342">
    <property type="entry name" value="FkbM_mtfrase"/>
</dbReference>